<evidence type="ECO:0000313" key="1">
    <source>
        <dbReference type="EMBL" id="MFB9149558.1"/>
    </source>
</evidence>
<keyword evidence="2" id="KW-1185">Reference proteome</keyword>
<dbReference type="EMBL" id="JBHMEC010000011">
    <property type="protein sequence ID" value="MFB9149558.1"/>
    <property type="molecule type" value="Genomic_DNA"/>
</dbReference>
<dbReference type="RefSeq" id="WP_377068590.1">
    <property type="nucleotide sequence ID" value="NZ_JBHMEC010000011.1"/>
</dbReference>
<accession>A0ABV5HYR2</accession>
<evidence type="ECO:0000313" key="2">
    <source>
        <dbReference type="Proteomes" id="UP001589670"/>
    </source>
</evidence>
<reference evidence="1 2" key="1">
    <citation type="submission" date="2024-09" db="EMBL/GenBank/DDBJ databases">
        <authorList>
            <person name="Sun Q."/>
            <person name="Mori K."/>
        </authorList>
    </citation>
    <scope>NUCLEOTIDE SEQUENCE [LARGE SCALE GENOMIC DNA]</scope>
    <source>
        <strain evidence="1 2">CECT 9424</strain>
    </source>
</reference>
<comment type="caution">
    <text evidence="1">The sequence shown here is derived from an EMBL/GenBank/DDBJ whole genome shotgun (WGS) entry which is preliminary data.</text>
</comment>
<organism evidence="1 2">
    <name type="scientific">Roseovarius ramblicola</name>
    <dbReference type="NCBI Taxonomy" id="2022336"/>
    <lineage>
        <taxon>Bacteria</taxon>
        <taxon>Pseudomonadati</taxon>
        <taxon>Pseudomonadota</taxon>
        <taxon>Alphaproteobacteria</taxon>
        <taxon>Rhodobacterales</taxon>
        <taxon>Roseobacteraceae</taxon>
        <taxon>Roseovarius</taxon>
    </lineage>
</organism>
<gene>
    <name evidence="1" type="ORF">ACFFU4_07310</name>
</gene>
<proteinExistence type="predicted"/>
<dbReference type="Proteomes" id="UP001589670">
    <property type="component" value="Unassembled WGS sequence"/>
</dbReference>
<name>A0ABV5HYR2_9RHOB</name>
<protein>
    <submittedName>
        <fullName evidence="1">Uncharacterized protein</fullName>
    </submittedName>
</protein>
<sequence length="83" mass="8924">MNRNMKMALADAWPHGLVHVGNGYRARGADGEPIPFSGCHATGTVNALKDRSLIDFWGPERVAHLTDLGRARIEDPELTGGAS</sequence>